<dbReference type="CDD" id="cd07377">
    <property type="entry name" value="WHTH_GntR"/>
    <property type="match status" value="1"/>
</dbReference>
<dbReference type="SMART" id="SM00345">
    <property type="entry name" value="HTH_GNTR"/>
    <property type="match status" value="1"/>
</dbReference>
<feature type="domain" description="HTH gntR-type" evidence="4">
    <location>
        <begin position="13"/>
        <end position="80"/>
    </location>
</feature>
<dbReference type="Gene3D" id="1.20.120.530">
    <property type="entry name" value="GntR ligand-binding domain-like"/>
    <property type="match status" value="1"/>
</dbReference>
<dbReference type="PANTHER" id="PTHR43537:SF5">
    <property type="entry name" value="UXU OPERON TRANSCRIPTIONAL REGULATOR"/>
    <property type="match status" value="1"/>
</dbReference>
<reference evidence="5 6" key="1">
    <citation type="submission" date="2023-07" db="EMBL/GenBank/DDBJ databases">
        <title>Genomic Encyclopedia of Type Strains, Phase IV (KMG-IV): sequencing the most valuable type-strain genomes for metagenomic binning, comparative biology and taxonomic classification.</title>
        <authorList>
            <person name="Goeker M."/>
        </authorList>
    </citation>
    <scope>NUCLEOTIDE SEQUENCE [LARGE SCALE GENOMIC DNA]</scope>
    <source>
        <strain evidence="5 6">DSM 12751</strain>
    </source>
</reference>
<accession>A0ABT9VZZ7</accession>
<dbReference type="InterPro" id="IPR008920">
    <property type="entry name" value="TF_FadR/GntR_C"/>
</dbReference>
<dbReference type="GO" id="GO:0003677">
    <property type="term" value="F:DNA binding"/>
    <property type="evidence" value="ECO:0007669"/>
    <property type="project" value="UniProtKB-KW"/>
</dbReference>
<dbReference type="Proteomes" id="UP001235840">
    <property type="component" value="Unassembled WGS sequence"/>
</dbReference>
<keyword evidence="2 5" id="KW-0238">DNA-binding</keyword>
<evidence type="ECO:0000259" key="4">
    <source>
        <dbReference type="PROSITE" id="PS50949"/>
    </source>
</evidence>
<keyword evidence="1" id="KW-0805">Transcription regulation</keyword>
<gene>
    <name evidence="5" type="ORF">J2S11_002086</name>
</gene>
<protein>
    <submittedName>
        <fullName evidence="5">DNA-binding GntR family transcriptional regulator</fullName>
    </submittedName>
</protein>
<sequence>MLNTELKKNFPSYSTRDQVYEILKENILSLKLAPGRVISEKEMSELLEVSRTPVREAFVRLAQEELLEIYPQRGTAISLIDLHYVEEARFLREHLERAIVKLACKRFSEDHLLRLEGNIAMLELCVKEKNYTKLFELDEEFHFTLASGCDKERMWNVIQQMSGDLKRIRMLSLVAEYNWDLILSQHKEIVAAIKEGNEAKADQVMEHHLKKLTFEQESLKNEYPHFFK</sequence>
<dbReference type="PANTHER" id="PTHR43537">
    <property type="entry name" value="TRANSCRIPTIONAL REGULATOR, GNTR FAMILY"/>
    <property type="match status" value="1"/>
</dbReference>
<dbReference type="Pfam" id="PF07729">
    <property type="entry name" value="FCD"/>
    <property type="match status" value="1"/>
</dbReference>
<proteinExistence type="predicted"/>
<dbReference type="Gene3D" id="1.10.10.10">
    <property type="entry name" value="Winged helix-like DNA-binding domain superfamily/Winged helix DNA-binding domain"/>
    <property type="match status" value="1"/>
</dbReference>
<evidence type="ECO:0000256" key="1">
    <source>
        <dbReference type="ARBA" id="ARBA00023015"/>
    </source>
</evidence>
<dbReference type="PROSITE" id="PS50949">
    <property type="entry name" value="HTH_GNTR"/>
    <property type="match status" value="1"/>
</dbReference>
<evidence type="ECO:0000256" key="3">
    <source>
        <dbReference type="ARBA" id="ARBA00023163"/>
    </source>
</evidence>
<dbReference type="EMBL" id="JAUSTY010000007">
    <property type="protein sequence ID" value="MDQ0166185.1"/>
    <property type="molecule type" value="Genomic_DNA"/>
</dbReference>
<keyword evidence="3" id="KW-0804">Transcription</keyword>
<evidence type="ECO:0000313" key="6">
    <source>
        <dbReference type="Proteomes" id="UP001235840"/>
    </source>
</evidence>
<dbReference type="InterPro" id="IPR011711">
    <property type="entry name" value="GntR_C"/>
</dbReference>
<keyword evidence="6" id="KW-1185">Reference proteome</keyword>
<dbReference type="SUPFAM" id="SSF48008">
    <property type="entry name" value="GntR ligand-binding domain-like"/>
    <property type="match status" value="1"/>
</dbReference>
<dbReference type="Pfam" id="PF00392">
    <property type="entry name" value="GntR"/>
    <property type="match status" value="1"/>
</dbReference>
<dbReference type="InterPro" id="IPR036388">
    <property type="entry name" value="WH-like_DNA-bd_sf"/>
</dbReference>
<organism evidence="5 6">
    <name type="scientific">Caldalkalibacillus horti</name>
    <dbReference type="NCBI Taxonomy" id="77523"/>
    <lineage>
        <taxon>Bacteria</taxon>
        <taxon>Bacillati</taxon>
        <taxon>Bacillota</taxon>
        <taxon>Bacilli</taxon>
        <taxon>Bacillales</taxon>
        <taxon>Bacillaceae</taxon>
        <taxon>Caldalkalibacillus</taxon>
    </lineage>
</organism>
<comment type="caution">
    <text evidence="5">The sequence shown here is derived from an EMBL/GenBank/DDBJ whole genome shotgun (WGS) entry which is preliminary data.</text>
</comment>
<dbReference type="SMART" id="SM00895">
    <property type="entry name" value="FCD"/>
    <property type="match status" value="1"/>
</dbReference>
<evidence type="ECO:0000313" key="5">
    <source>
        <dbReference type="EMBL" id="MDQ0166185.1"/>
    </source>
</evidence>
<dbReference type="InterPro" id="IPR000524">
    <property type="entry name" value="Tscrpt_reg_HTH_GntR"/>
</dbReference>
<dbReference type="InterPro" id="IPR036390">
    <property type="entry name" value="WH_DNA-bd_sf"/>
</dbReference>
<name>A0ABT9VZZ7_9BACI</name>
<evidence type="ECO:0000256" key="2">
    <source>
        <dbReference type="ARBA" id="ARBA00023125"/>
    </source>
</evidence>
<dbReference type="SUPFAM" id="SSF46785">
    <property type="entry name" value="Winged helix' DNA-binding domain"/>
    <property type="match status" value="1"/>
</dbReference>